<feature type="repeat" description="Pumilio" evidence="5">
    <location>
        <begin position="440"/>
        <end position="476"/>
    </location>
</feature>
<dbReference type="EMBL" id="SDAM02000059">
    <property type="protein sequence ID" value="KAH6833170.1"/>
    <property type="molecule type" value="Genomic_DNA"/>
</dbReference>
<comment type="caution">
    <text evidence="8">The sequence shown here is derived from an EMBL/GenBank/DDBJ whole genome shotgun (WGS) entry which is preliminary data.</text>
</comment>
<evidence type="ECO:0000313" key="9">
    <source>
        <dbReference type="Proteomes" id="UP001190926"/>
    </source>
</evidence>
<organism evidence="8 9">
    <name type="scientific">Perilla frutescens var. hirtella</name>
    <name type="common">Perilla citriodora</name>
    <name type="synonym">Perilla setoyensis</name>
    <dbReference type="NCBI Taxonomy" id="608512"/>
    <lineage>
        <taxon>Eukaryota</taxon>
        <taxon>Viridiplantae</taxon>
        <taxon>Streptophyta</taxon>
        <taxon>Embryophyta</taxon>
        <taxon>Tracheophyta</taxon>
        <taxon>Spermatophyta</taxon>
        <taxon>Magnoliopsida</taxon>
        <taxon>eudicotyledons</taxon>
        <taxon>Gunneridae</taxon>
        <taxon>Pentapetalae</taxon>
        <taxon>asterids</taxon>
        <taxon>lamiids</taxon>
        <taxon>Lamiales</taxon>
        <taxon>Lamiaceae</taxon>
        <taxon>Nepetoideae</taxon>
        <taxon>Elsholtzieae</taxon>
        <taxon>Perilla</taxon>
    </lineage>
</organism>
<dbReference type="SUPFAM" id="SSF48371">
    <property type="entry name" value="ARM repeat"/>
    <property type="match status" value="1"/>
</dbReference>
<dbReference type="AlphaFoldDB" id="A0AAD4PBM6"/>
<gene>
    <name evidence="8" type="ORF">C2S53_008113</name>
</gene>
<keyword evidence="3" id="KW-0694">RNA-binding</keyword>
<dbReference type="PROSITE" id="PS50302">
    <property type="entry name" value="PUM"/>
    <property type="match status" value="7"/>
</dbReference>
<evidence type="ECO:0000256" key="5">
    <source>
        <dbReference type="PROSITE-ProRule" id="PRU00317"/>
    </source>
</evidence>
<keyword evidence="9" id="KW-1185">Reference proteome</keyword>
<evidence type="ECO:0000256" key="6">
    <source>
        <dbReference type="SAM" id="MobiDB-lite"/>
    </source>
</evidence>
<proteinExistence type="predicted"/>
<feature type="region of interest" description="Disordered" evidence="6">
    <location>
        <begin position="227"/>
        <end position="246"/>
    </location>
</feature>
<dbReference type="InterPro" id="IPR033712">
    <property type="entry name" value="Pumilio_RNA-bd"/>
</dbReference>
<dbReference type="SMART" id="SM00025">
    <property type="entry name" value="Pumilio"/>
    <property type="match status" value="8"/>
</dbReference>
<feature type="repeat" description="Pumilio" evidence="5">
    <location>
        <begin position="366"/>
        <end position="404"/>
    </location>
</feature>
<dbReference type="GO" id="GO:0003729">
    <property type="term" value="F:mRNA binding"/>
    <property type="evidence" value="ECO:0007669"/>
    <property type="project" value="TreeGrafter"/>
</dbReference>
<dbReference type="CDD" id="cd07920">
    <property type="entry name" value="Pumilio"/>
    <property type="match status" value="1"/>
</dbReference>
<dbReference type="InterPro" id="IPR033133">
    <property type="entry name" value="PUM-HD"/>
</dbReference>
<dbReference type="InterPro" id="IPR001313">
    <property type="entry name" value="Pumilio_RNA-bd_rpt"/>
</dbReference>
<name>A0AAD4PBM6_PERFH</name>
<evidence type="ECO:0000256" key="4">
    <source>
        <dbReference type="ARBA" id="ARBA00058490"/>
    </source>
</evidence>
<dbReference type="GO" id="GO:0005737">
    <property type="term" value="C:cytoplasm"/>
    <property type="evidence" value="ECO:0007669"/>
    <property type="project" value="TreeGrafter"/>
</dbReference>
<evidence type="ECO:0000313" key="8">
    <source>
        <dbReference type="EMBL" id="KAH6833170.1"/>
    </source>
</evidence>
<sequence length="616" mass="68707">MAGNHHHPPPDAALFSAGNHHYQSDTASFSTGNHHQANSTFWAVGNQLSGAGFVPAPAVNHHNTDYLAAGNQLNTNNLALMNGNSRYTDTLLESEFARLSLMPAIRPAAFVTPPPSYDGGSSSSSNRNYSIFNDSSNGVSFAQSQLRDIQRMRIQSAARGQVGLYMQPQINSDFENFDDFCMNAANLNGISSYNMPNLYNSVRNLNGYNQPHHSSFRSNSSYDFGLENSMNSSSRNNNNNNGGINSSFQYRSLSADRIQTNNSVNQADWRNGGGSICRPRQRPSFTSLKDLKDLRGRIFSVSKDQHGCRFLQTKFEEGKPEEIQMIFVEVKDHICELMVDQFGNYLVQKFLAACNQEQMTQLLLLVINDEDRFKDICVDSHGTRSVQKLLEFLTTAEQRSRVISVLRRITVPLTKSMNGHHVIQYCLKNFSVEDNKHILNVVADNCMDIALDKSGCCVLQQCVEHAIGEPRDRLISEITSNAIILSEHPYGNYVVQYILGLKISQATADIIRQLSGNFVSLSMSKYGSNVVEKFLKDEPEENQVLPIIEEIIHSPNFLRVLQDPFGNYVAQSALKASKGVIRNAMANLIIENYSNLHSHPHGKRVLASVKGNKTRV</sequence>
<dbReference type="PROSITE" id="PS50303">
    <property type="entry name" value="PUM_HD"/>
    <property type="match status" value="1"/>
</dbReference>
<feature type="repeat" description="Pumilio" evidence="5">
    <location>
        <begin position="550"/>
        <end position="591"/>
    </location>
</feature>
<dbReference type="Pfam" id="PF00806">
    <property type="entry name" value="PUF"/>
    <property type="match status" value="8"/>
</dbReference>
<dbReference type="FunFam" id="1.25.10.10:FF:000237">
    <property type="entry name" value="Pumilio homolog 9"/>
    <property type="match status" value="1"/>
</dbReference>
<feature type="repeat" description="Pumilio" evidence="5">
    <location>
        <begin position="513"/>
        <end position="549"/>
    </location>
</feature>
<dbReference type="PANTHER" id="PTHR12537:SF129">
    <property type="entry name" value="PUMILIO HOMOLOG 15-LIKE"/>
    <property type="match status" value="1"/>
</dbReference>
<feature type="repeat" description="Pumilio" evidence="5">
    <location>
        <begin position="293"/>
        <end position="328"/>
    </location>
</feature>
<feature type="domain" description="PUM-HD" evidence="7">
    <location>
        <begin position="261"/>
        <end position="613"/>
    </location>
</feature>
<feature type="repeat" description="Pumilio" evidence="5">
    <location>
        <begin position="477"/>
        <end position="512"/>
    </location>
</feature>
<evidence type="ECO:0000256" key="3">
    <source>
        <dbReference type="ARBA" id="ARBA00022884"/>
    </source>
</evidence>
<accession>A0AAD4PBM6</accession>
<protein>
    <recommendedName>
        <fullName evidence="7">PUM-HD domain-containing protein</fullName>
    </recommendedName>
</protein>
<keyword evidence="2" id="KW-0810">Translation regulation</keyword>
<reference evidence="8 9" key="1">
    <citation type="journal article" date="2021" name="Nat. Commun.">
        <title>Incipient diploidization of the medicinal plant Perilla within 10,000 years.</title>
        <authorList>
            <person name="Zhang Y."/>
            <person name="Shen Q."/>
            <person name="Leng L."/>
            <person name="Zhang D."/>
            <person name="Chen S."/>
            <person name="Shi Y."/>
            <person name="Ning Z."/>
            <person name="Chen S."/>
        </authorList>
    </citation>
    <scope>NUCLEOTIDE SEQUENCE [LARGE SCALE GENOMIC DNA]</scope>
    <source>
        <strain evidence="9">cv. PC099</strain>
    </source>
</reference>
<comment type="function">
    <text evidence="4">Sequence-specific RNA-binding protein that regulates translation and mRNA stability by binding the 3'-UTR of target mRNAs.</text>
</comment>
<dbReference type="PANTHER" id="PTHR12537">
    <property type="entry name" value="RNA BINDING PROTEIN PUMILIO-RELATED"/>
    <property type="match status" value="1"/>
</dbReference>
<dbReference type="InterPro" id="IPR011989">
    <property type="entry name" value="ARM-like"/>
</dbReference>
<dbReference type="GO" id="GO:0006417">
    <property type="term" value="P:regulation of translation"/>
    <property type="evidence" value="ECO:0007669"/>
    <property type="project" value="UniProtKB-KW"/>
</dbReference>
<evidence type="ECO:0000256" key="2">
    <source>
        <dbReference type="ARBA" id="ARBA00022845"/>
    </source>
</evidence>
<dbReference type="Gene3D" id="1.25.10.10">
    <property type="entry name" value="Leucine-rich Repeat Variant"/>
    <property type="match status" value="1"/>
</dbReference>
<feature type="repeat" description="Pumilio" evidence="5">
    <location>
        <begin position="329"/>
        <end position="364"/>
    </location>
</feature>
<dbReference type="InterPro" id="IPR016024">
    <property type="entry name" value="ARM-type_fold"/>
</dbReference>
<evidence type="ECO:0000256" key="1">
    <source>
        <dbReference type="ARBA" id="ARBA00022737"/>
    </source>
</evidence>
<keyword evidence="1" id="KW-0677">Repeat</keyword>
<dbReference type="Proteomes" id="UP001190926">
    <property type="component" value="Unassembled WGS sequence"/>
</dbReference>
<feature type="compositionally biased region" description="Low complexity" evidence="6">
    <location>
        <begin position="228"/>
        <end position="246"/>
    </location>
</feature>
<evidence type="ECO:0000259" key="7">
    <source>
        <dbReference type="PROSITE" id="PS50303"/>
    </source>
</evidence>